<keyword evidence="6 9" id="KW-0029">Amino-acid transport</keyword>
<feature type="transmembrane region" description="Helical" evidence="9">
    <location>
        <begin position="117"/>
        <end position="140"/>
    </location>
</feature>
<evidence type="ECO:0000256" key="3">
    <source>
        <dbReference type="ARBA" id="ARBA00022448"/>
    </source>
</evidence>
<dbReference type="GO" id="GO:0015820">
    <property type="term" value="P:L-leucine transport"/>
    <property type="evidence" value="ECO:0007669"/>
    <property type="project" value="TreeGrafter"/>
</dbReference>
<dbReference type="GO" id="GO:0015188">
    <property type="term" value="F:L-isoleucine transmembrane transporter activity"/>
    <property type="evidence" value="ECO:0007669"/>
    <property type="project" value="TreeGrafter"/>
</dbReference>
<dbReference type="InterPro" id="IPR004685">
    <property type="entry name" value="Brnchd-chn_aa_trnsp_Livcs"/>
</dbReference>
<dbReference type="PANTHER" id="PTHR30588:SF0">
    <property type="entry name" value="BRANCHED-CHAIN AMINO ACID PERMEASE BRNQ"/>
    <property type="match status" value="1"/>
</dbReference>
<evidence type="ECO:0000256" key="8">
    <source>
        <dbReference type="ARBA" id="ARBA00023136"/>
    </source>
</evidence>
<gene>
    <name evidence="10" type="ORF">A7L45_03065</name>
</gene>
<dbReference type="KEGG" id="ceu:A7L45_03065"/>
<feature type="transmembrane region" description="Helical" evidence="9">
    <location>
        <begin position="410"/>
        <end position="429"/>
    </location>
</feature>
<evidence type="ECO:0000256" key="7">
    <source>
        <dbReference type="ARBA" id="ARBA00022989"/>
    </source>
</evidence>
<feature type="transmembrane region" description="Helical" evidence="9">
    <location>
        <begin position="40"/>
        <end position="63"/>
    </location>
</feature>
<dbReference type="GO" id="GO:0015190">
    <property type="term" value="F:L-leucine transmembrane transporter activity"/>
    <property type="evidence" value="ECO:0007669"/>
    <property type="project" value="TreeGrafter"/>
</dbReference>
<feature type="transmembrane region" description="Helical" evidence="9">
    <location>
        <begin position="315"/>
        <end position="336"/>
    </location>
</feature>
<dbReference type="GO" id="GO:0005886">
    <property type="term" value="C:plasma membrane"/>
    <property type="evidence" value="ECO:0007669"/>
    <property type="project" value="UniProtKB-SubCell"/>
</dbReference>
<protein>
    <recommendedName>
        <fullName evidence="9">Branched-chain amino acid transport system carrier protein</fullName>
    </recommendedName>
</protein>
<feature type="transmembrane region" description="Helical" evidence="9">
    <location>
        <begin position="235"/>
        <end position="255"/>
    </location>
</feature>
<keyword evidence="8 9" id="KW-0472">Membrane</keyword>
<dbReference type="NCBIfam" id="TIGR00796">
    <property type="entry name" value="livcs"/>
    <property type="match status" value="1"/>
</dbReference>
<comment type="similarity">
    <text evidence="2 9">Belongs to the branched chain amino acid transporter family.</text>
</comment>
<proteinExistence type="inferred from homology"/>
<dbReference type="GO" id="GO:0015818">
    <property type="term" value="P:isoleucine transport"/>
    <property type="evidence" value="ECO:0007669"/>
    <property type="project" value="TreeGrafter"/>
</dbReference>
<keyword evidence="4" id="KW-1003">Cell membrane</keyword>
<evidence type="ECO:0000313" key="11">
    <source>
        <dbReference type="Proteomes" id="UP000182569"/>
    </source>
</evidence>
<feature type="transmembrane region" description="Helical" evidence="9">
    <location>
        <begin position="9"/>
        <end position="28"/>
    </location>
</feature>
<feature type="transmembrane region" description="Helical" evidence="9">
    <location>
        <begin position="342"/>
        <end position="362"/>
    </location>
</feature>
<evidence type="ECO:0000256" key="2">
    <source>
        <dbReference type="ARBA" id="ARBA00008540"/>
    </source>
</evidence>
<name>A0A1J0GMQ1_9CLOT</name>
<feature type="transmembrane region" description="Helical" evidence="9">
    <location>
        <begin position="152"/>
        <end position="176"/>
    </location>
</feature>
<feature type="transmembrane region" description="Helical" evidence="9">
    <location>
        <begin position="369"/>
        <end position="390"/>
    </location>
</feature>
<dbReference type="AlphaFoldDB" id="A0A1J0GMQ1"/>
<sequence length="445" mass="47567">MNKLSKKNLLLVSLMLFSMFFGAGNLIFPPVLGQMSGTNLLLSLSGFLASAVGLPILAVAVVAKADGLQNLASRINKPFALIFTLLIYLSIGPFLGIPRAASLSFETSIAPFLPTSVTGGALPLFIYTVCFFGLSFWLSMNPNKLVDRFGKILTPAILILILIIFIGSLVNPLGSFSAPIGDYASFPVLKGFLDGYMTMDAIAALNFGIVVALVLKKQGITDKKALSSYTIKAGLIAGLVLAVIYLMLSCLGAAAQTKFGNTTNGAQTLTKVVSYLFNTNGLIILGLTFGLACLTTCVGLITSCSEYFSRIIPKVSYKVWVTTITLSSMLFANVGLTNILKISVPVLSAIYPMAIVLIILAFTHNLFKGYNAVYSFSMLFTAVFSILDSLNQVGLKISFLSSMPLAKQGLVWVIPALVGALLGLLYSIVKEVSFSKETPLNEYNK</sequence>
<dbReference type="Pfam" id="PF05525">
    <property type="entry name" value="Branch_AA_trans"/>
    <property type="match status" value="1"/>
</dbReference>
<evidence type="ECO:0000256" key="1">
    <source>
        <dbReference type="ARBA" id="ARBA00004651"/>
    </source>
</evidence>
<dbReference type="OrthoDB" id="9783920at2"/>
<dbReference type="EMBL" id="CP015756">
    <property type="protein sequence ID" value="APC42551.1"/>
    <property type="molecule type" value="Genomic_DNA"/>
</dbReference>
<reference evidence="11" key="1">
    <citation type="journal article" date="2016" name="Front. Microbiol.">
        <title>Complete Genome Sequence of Clostridium estertheticum DSM 8809, a Microbe Identified in Spoiled Vacuum Packed Beef.</title>
        <authorList>
            <person name="Yu Z."/>
            <person name="Gunn L."/>
            <person name="Brennan E."/>
            <person name="Reid R."/>
            <person name="Wall P.G."/>
            <person name="Gaora O.P."/>
            <person name="Hurley D."/>
            <person name="Bolton D."/>
            <person name="Fanning S."/>
        </authorList>
    </citation>
    <scope>NUCLEOTIDE SEQUENCE [LARGE SCALE GENOMIC DNA]</scope>
    <source>
        <strain evidence="11">DSM 8809</strain>
    </source>
</reference>
<evidence type="ECO:0000256" key="4">
    <source>
        <dbReference type="ARBA" id="ARBA00022475"/>
    </source>
</evidence>
<evidence type="ECO:0000256" key="9">
    <source>
        <dbReference type="RuleBase" id="RU362122"/>
    </source>
</evidence>
<comment type="function">
    <text evidence="9">Component of the transport system for branched-chain amino acids.</text>
</comment>
<comment type="subcellular location">
    <subcellularLocation>
        <location evidence="1 9">Cell membrane</location>
        <topology evidence="1 9">Multi-pass membrane protein</topology>
    </subcellularLocation>
</comment>
<dbReference type="RefSeq" id="WP_071614838.1">
    <property type="nucleotide sequence ID" value="NZ_CP015756.1"/>
</dbReference>
<keyword evidence="7 9" id="KW-1133">Transmembrane helix</keyword>
<keyword evidence="3 9" id="KW-0813">Transport</keyword>
<feature type="transmembrane region" description="Helical" evidence="9">
    <location>
        <begin position="275"/>
        <end position="303"/>
    </location>
</feature>
<evidence type="ECO:0000256" key="5">
    <source>
        <dbReference type="ARBA" id="ARBA00022692"/>
    </source>
</evidence>
<dbReference type="GO" id="GO:0005304">
    <property type="term" value="F:L-valine transmembrane transporter activity"/>
    <property type="evidence" value="ECO:0007669"/>
    <property type="project" value="TreeGrafter"/>
</dbReference>
<dbReference type="Proteomes" id="UP000182569">
    <property type="component" value="Chromosome"/>
</dbReference>
<dbReference type="PANTHER" id="PTHR30588">
    <property type="entry name" value="BRANCHED-CHAIN AMINO ACID TRANSPORT SYSTEM 2 CARRIER PROTEIN"/>
    <property type="match status" value="1"/>
</dbReference>
<evidence type="ECO:0000313" key="10">
    <source>
        <dbReference type="EMBL" id="APC42551.1"/>
    </source>
</evidence>
<evidence type="ECO:0000256" key="6">
    <source>
        <dbReference type="ARBA" id="ARBA00022970"/>
    </source>
</evidence>
<keyword evidence="11" id="KW-1185">Reference proteome</keyword>
<keyword evidence="5 9" id="KW-0812">Transmembrane</keyword>
<accession>A0A1J0GMQ1</accession>
<feature type="transmembrane region" description="Helical" evidence="9">
    <location>
        <begin position="75"/>
        <end position="97"/>
    </location>
</feature>
<organism evidence="10 11">
    <name type="scientific">Clostridium estertheticum subsp. estertheticum</name>
    <dbReference type="NCBI Taxonomy" id="1552"/>
    <lineage>
        <taxon>Bacteria</taxon>
        <taxon>Bacillati</taxon>
        <taxon>Bacillota</taxon>
        <taxon>Clostridia</taxon>
        <taxon>Eubacteriales</taxon>
        <taxon>Clostridiaceae</taxon>
        <taxon>Clostridium</taxon>
    </lineage>
</organism>
<feature type="transmembrane region" description="Helical" evidence="9">
    <location>
        <begin position="196"/>
        <end position="215"/>
    </location>
</feature>